<feature type="transmembrane region" description="Helical" evidence="13">
    <location>
        <begin position="344"/>
        <end position="366"/>
    </location>
</feature>
<dbReference type="PRINTS" id="PR00171">
    <property type="entry name" value="SUGRTRNSPORT"/>
</dbReference>
<dbReference type="SUPFAM" id="SSF103473">
    <property type="entry name" value="MFS general substrate transporter"/>
    <property type="match status" value="1"/>
</dbReference>
<evidence type="ECO:0000256" key="12">
    <source>
        <dbReference type="RuleBase" id="RU003346"/>
    </source>
</evidence>
<feature type="transmembrane region" description="Helical" evidence="13">
    <location>
        <begin position="87"/>
        <end position="107"/>
    </location>
</feature>
<keyword evidence="5 13" id="KW-1133">Transmembrane helix</keyword>
<evidence type="ECO:0000256" key="11">
    <source>
        <dbReference type="ARBA" id="ARBA00077394"/>
    </source>
</evidence>
<dbReference type="Proteomes" id="UP001190640">
    <property type="component" value="Chromosome 14"/>
</dbReference>
<dbReference type="Pfam" id="PF00083">
    <property type="entry name" value="Sugar_tr"/>
    <property type="match status" value="1"/>
</dbReference>
<dbReference type="InterPro" id="IPR005829">
    <property type="entry name" value="Sugar_transporter_CS"/>
</dbReference>
<name>A0AA97LGA9_EUBMA</name>
<evidence type="ECO:0000256" key="5">
    <source>
        <dbReference type="ARBA" id="ARBA00022989"/>
    </source>
</evidence>
<comment type="similarity">
    <text evidence="12">Belongs to the major facilitator superfamily. Sugar transporter (TC 2.A.1.1) family.</text>
</comment>
<evidence type="ECO:0000256" key="6">
    <source>
        <dbReference type="ARBA" id="ARBA00023136"/>
    </source>
</evidence>
<keyword evidence="4 13" id="KW-0812">Transmembrane</keyword>
<dbReference type="InterPro" id="IPR036259">
    <property type="entry name" value="MFS_trans_sf"/>
</dbReference>
<comment type="function">
    <text evidence="9">Probable sugar transporter that acts as a regulator of glycolysis in macrophages. Does not transport glucose.</text>
</comment>
<feature type="transmembrane region" description="Helical" evidence="13">
    <location>
        <begin position="114"/>
        <end position="130"/>
    </location>
</feature>
<evidence type="ECO:0000256" key="2">
    <source>
        <dbReference type="ARBA" id="ARBA00022448"/>
    </source>
</evidence>
<dbReference type="GO" id="GO:0005765">
    <property type="term" value="C:lysosomal membrane"/>
    <property type="evidence" value="ECO:0007669"/>
    <property type="project" value="UniProtKB-SubCell"/>
</dbReference>
<dbReference type="RefSeq" id="XP_054854615.1">
    <property type="nucleotide sequence ID" value="XM_054998640.1"/>
</dbReference>
<keyword evidence="3 16" id="KW-0762">Sugar transport</keyword>
<evidence type="ECO:0000313" key="16">
    <source>
        <dbReference type="RefSeq" id="XP_054854615.1"/>
    </source>
</evidence>
<dbReference type="GeneID" id="129342732"/>
<evidence type="ECO:0000256" key="10">
    <source>
        <dbReference type="ARBA" id="ARBA00067385"/>
    </source>
</evidence>
<proteinExistence type="inferred from homology"/>
<dbReference type="PANTHER" id="PTHR48021">
    <property type="match status" value="1"/>
</dbReference>
<dbReference type="NCBIfam" id="TIGR00879">
    <property type="entry name" value="SP"/>
    <property type="match status" value="1"/>
</dbReference>
<evidence type="ECO:0000259" key="14">
    <source>
        <dbReference type="PROSITE" id="PS50850"/>
    </source>
</evidence>
<keyword evidence="2 12" id="KW-0813">Transport</keyword>
<accession>A0AA97LGA9</accession>
<evidence type="ECO:0000313" key="15">
    <source>
        <dbReference type="Proteomes" id="UP001190640"/>
    </source>
</evidence>
<dbReference type="InterPro" id="IPR050549">
    <property type="entry name" value="MFS_Trehalose_Transporter"/>
</dbReference>
<keyword evidence="6 13" id="KW-0472">Membrane</keyword>
<feature type="transmembrane region" description="Helical" evidence="13">
    <location>
        <begin position="42"/>
        <end position="67"/>
    </location>
</feature>
<evidence type="ECO:0000256" key="9">
    <source>
        <dbReference type="ARBA" id="ARBA00053035"/>
    </source>
</evidence>
<dbReference type="PROSITE" id="PS50850">
    <property type="entry name" value="MFS"/>
    <property type="match status" value="1"/>
</dbReference>
<feature type="domain" description="Major facilitator superfamily (MFS) profile" evidence="14">
    <location>
        <begin position="45"/>
        <end position="487"/>
    </location>
</feature>
<feature type="transmembrane region" description="Helical" evidence="13">
    <location>
        <begin position="197"/>
        <end position="218"/>
    </location>
</feature>
<feature type="transmembrane region" description="Helical" evidence="13">
    <location>
        <begin position="136"/>
        <end position="160"/>
    </location>
</feature>
<dbReference type="PANTHER" id="PTHR48021:SF59">
    <property type="entry name" value="SOLUTE CARRIER FAMILY 2, FACILITATED GLUCOSE TRANSPORTER MEMBER 6"/>
    <property type="match status" value="1"/>
</dbReference>
<evidence type="ECO:0000256" key="4">
    <source>
        <dbReference type="ARBA" id="ARBA00022692"/>
    </source>
</evidence>
<dbReference type="GO" id="GO:0006110">
    <property type="term" value="P:regulation of glycolytic process"/>
    <property type="evidence" value="ECO:0007669"/>
    <property type="project" value="UniProtKB-ARBA"/>
</dbReference>
<evidence type="ECO:0000256" key="3">
    <source>
        <dbReference type="ARBA" id="ARBA00022597"/>
    </source>
</evidence>
<feature type="transmembrane region" description="Helical" evidence="13">
    <location>
        <begin position="432"/>
        <end position="453"/>
    </location>
</feature>
<organism evidence="15 16">
    <name type="scientific">Eublepharis macularius</name>
    <name type="common">Leopard gecko</name>
    <name type="synonym">Cyrtodactylus macularius</name>
    <dbReference type="NCBI Taxonomy" id="481883"/>
    <lineage>
        <taxon>Eukaryota</taxon>
        <taxon>Metazoa</taxon>
        <taxon>Chordata</taxon>
        <taxon>Craniata</taxon>
        <taxon>Vertebrata</taxon>
        <taxon>Euteleostomi</taxon>
        <taxon>Lepidosauria</taxon>
        <taxon>Squamata</taxon>
        <taxon>Bifurcata</taxon>
        <taxon>Gekkota</taxon>
        <taxon>Eublepharidae</taxon>
        <taxon>Eublepharinae</taxon>
        <taxon>Eublepharis</taxon>
    </lineage>
</organism>
<gene>
    <name evidence="16" type="primary">SLC2A6</name>
</gene>
<dbReference type="InterPro" id="IPR005828">
    <property type="entry name" value="MFS_sugar_transport-like"/>
</dbReference>
<dbReference type="PROSITE" id="PS00217">
    <property type="entry name" value="SUGAR_TRANSPORT_2"/>
    <property type="match status" value="1"/>
</dbReference>
<dbReference type="InterPro" id="IPR020846">
    <property type="entry name" value="MFS_dom"/>
</dbReference>
<evidence type="ECO:0000256" key="7">
    <source>
        <dbReference type="ARBA" id="ARBA00023180"/>
    </source>
</evidence>
<sequence length="513" mass="56591">MEPNIHEPLLGREPGEDYQAVGQQDARQLEKDYYRALRNGRLLLAAFAAVLGNFSFGFALVYTSPVIPILEDTPLPALRLTDHTASWFGSVFTLGVAAGGLGTMYLNDRLGRKLSIMFSAIPSVLGYLFMGSAQEVWMLLAGRLLTGFAGGVTSAAIPVYISEISHPGIRGALGSCPQIMAVLGALVLYALGLVLPWRWLAVAGEVPVLLMLSLLCFMPDSPRFLISKGKEDEALSALGWLRGQDTNYWWEYEQIKDSVKEQSKPITWAELKDPYIYKPVAITLLMRFLQQLSGVTPILVYLQVIFKSTAVILAPQYDAVIVGAVRLASVIVAASSMDRAGRKILLYISAFIMLVSNLTLGFYIHYVPLHLHNASVTAVNGSHESLASHPANGLTVLPLIATMFFIIGYAMGWGPITWLLMGEVLPLKARGVVSGLCVLVSWLTAFVLTKVFLLVSRSFGLEVPFFFFSTICLVNLIFTKRLVPETKGRSLERIESYFRTGRKSFLESFRRHQ</sequence>
<feature type="transmembrane region" description="Helical" evidence="13">
    <location>
        <begin position="292"/>
        <end position="313"/>
    </location>
</feature>
<protein>
    <recommendedName>
        <fullName evidence="10">Solute carrier family 2, facilitated glucose transporter member 6</fullName>
    </recommendedName>
    <alternativeName>
        <fullName evidence="11">Glucose transporter type 6</fullName>
    </alternativeName>
</protein>
<feature type="transmembrane region" description="Helical" evidence="13">
    <location>
        <begin position="396"/>
        <end position="420"/>
    </location>
</feature>
<dbReference type="GO" id="GO:0022857">
    <property type="term" value="F:transmembrane transporter activity"/>
    <property type="evidence" value="ECO:0007669"/>
    <property type="project" value="InterPro"/>
</dbReference>
<comment type="subcellular location">
    <subcellularLocation>
        <location evidence="1">Lysosome membrane</location>
        <topology evidence="1">Multi-pass membrane protein</topology>
    </subcellularLocation>
</comment>
<reference evidence="16" key="1">
    <citation type="submission" date="2025-08" db="UniProtKB">
        <authorList>
            <consortium name="RefSeq"/>
        </authorList>
    </citation>
    <scope>IDENTIFICATION</scope>
    <source>
        <tissue evidence="16">Blood</tissue>
    </source>
</reference>
<feature type="transmembrane region" description="Helical" evidence="13">
    <location>
        <begin position="172"/>
        <end position="191"/>
    </location>
</feature>
<keyword evidence="15" id="KW-1185">Reference proteome</keyword>
<keyword evidence="7" id="KW-0325">Glycoprotein</keyword>
<evidence type="ECO:0000256" key="8">
    <source>
        <dbReference type="ARBA" id="ARBA00023228"/>
    </source>
</evidence>
<keyword evidence="8" id="KW-0458">Lysosome</keyword>
<feature type="transmembrane region" description="Helical" evidence="13">
    <location>
        <begin position="319"/>
        <end position="337"/>
    </location>
</feature>
<dbReference type="CTD" id="11182"/>
<feature type="transmembrane region" description="Helical" evidence="13">
    <location>
        <begin position="465"/>
        <end position="483"/>
    </location>
</feature>
<dbReference type="FunFam" id="1.20.1250.20:FF:000221">
    <property type="entry name" value="solute carrier family 2, facilitated glucose transporter member 6"/>
    <property type="match status" value="1"/>
</dbReference>
<dbReference type="InterPro" id="IPR003663">
    <property type="entry name" value="Sugar/inositol_transpt"/>
</dbReference>
<dbReference type="AlphaFoldDB" id="A0AA97LGA9"/>
<dbReference type="KEGG" id="emc:129342732"/>
<dbReference type="Gene3D" id="1.20.1250.20">
    <property type="entry name" value="MFS general substrate transporter like domains"/>
    <property type="match status" value="1"/>
</dbReference>
<evidence type="ECO:0000256" key="13">
    <source>
        <dbReference type="SAM" id="Phobius"/>
    </source>
</evidence>
<evidence type="ECO:0000256" key="1">
    <source>
        <dbReference type="ARBA" id="ARBA00004155"/>
    </source>
</evidence>